<organism evidence="1">
    <name type="scientific">Arundo donax</name>
    <name type="common">Giant reed</name>
    <name type="synonym">Donax arundinaceus</name>
    <dbReference type="NCBI Taxonomy" id="35708"/>
    <lineage>
        <taxon>Eukaryota</taxon>
        <taxon>Viridiplantae</taxon>
        <taxon>Streptophyta</taxon>
        <taxon>Embryophyta</taxon>
        <taxon>Tracheophyta</taxon>
        <taxon>Spermatophyta</taxon>
        <taxon>Magnoliopsida</taxon>
        <taxon>Liliopsida</taxon>
        <taxon>Poales</taxon>
        <taxon>Poaceae</taxon>
        <taxon>PACMAD clade</taxon>
        <taxon>Arundinoideae</taxon>
        <taxon>Arundineae</taxon>
        <taxon>Arundo</taxon>
    </lineage>
</organism>
<name>A0A0A9EBX0_ARUDO</name>
<dbReference type="EMBL" id="GBRH01199651">
    <property type="protein sequence ID" value="JAD98244.1"/>
    <property type="molecule type" value="Transcribed_RNA"/>
</dbReference>
<sequence length="45" mass="5245">MSHGSYIDQNRVGSNYVVVTILCFHKLLRLVSKDFPNYLFLQLSK</sequence>
<evidence type="ECO:0000313" key="1">
    <source>
        <dbReference type="EMBL" id="JAD98244.1"/>
    </source>
</evidence>
<reference evidence="1" key="2">
    <citation type="journal article" date="2015" name="Data Brief">
        <title>Shoot transcriptome of the giant reed, Arundo donax.</title>
        <authorList>
            <person name="Barrero R.A."/>
            <person name="Guerrero F.D."/>
            <person name="Moolhuijzen P."/>
            <person name="Goolsby J.A."/>
            <person name="Tidwell J."/>
            <person name="Bellgard S.E."/>
            <person name="Bellgard M.I."/>
        </authorList>
    </citation>
    <scope>NUCLEOTIDE SEQUENCE</scope>
    <source>
        <tissue evidence="1">Shoot tissue taken approximately 20 cm above the soil surface</tissue>
    </source>
</reference>
<dbReference type="AlphaFoldDB" id="A0A0A9EBX0"/>
<protein>
    <submittedName>
        <fullName evidence="1">Uncharacterized protein</fullName>
    </submittedName>
</protein>
<proteinExistence type="predicted"/>
<accession>A0A0A9EBX0</accession>
<reference evidence="1" key="1">
    <citation type="submission" date="2014-09" db="EMBL/GenBank/DDBJ databases">
        <authorList>
            <person name="Magalhaes I.L.F."/>
            <person name="Oliveira U."/>
            <person name="Santos F.R."/>
            <person name="Vidigal T.H.D.A."/>
            <person name="Brescovit A.D."/>
            <person name="Santos A.J."/>
        </authorList>
    </citation>
    <scope>NUCLEOTIDE SEQUENCE</scope>
    <source>
        <tissue evidence="1">Shoot tissue taken approximately 20 cm above the soil surface</tissue>
    </source>
</reference>